<dbReference type="Proteomes" id="UP001443914">
    <property type="component" value="Unassembled WGS sequence"/>
</dbReference>
<evidence type="ECO:0000313" key="2">
    <source>
        <dbReference type="EMBL" id="KAK9757572.1"/>
    </source>
</evidence>
<dbReference type="PANTHER" id="PTHR31900">
    <property type="entry name" value="F-BOX/RNI SUPERFAMILY PROTEIN-RELATED"/>
    <property type="match status" value="1"/>
</dbReference>
<organism evidence="2 3">
    <name type="scientific">Saponaria officinalis</name>
    <name type="common">Common soapwort</name>
    <name type="synonym">Lychnis saponaria</name>
    <dbReference type="NCBI Taxonomy" id="3572"/>
    <lineage>
        <taxon>Eukaryota</taxon>
        <taxon>Viridiplantae</taxon>
        <taxon>Streptophyta</taxon>
        <taxon>Embryophyta</taxon>
        <taxon>Tracheophyta</taxon>
        <taxon>Spermatophyta</taxon>
        <taxon>Magnoliopsida</taxon>
        <taxon>eudicotyledons</taxon>
        <taxon>Gunneridae</taxon>
        <taxon>Pentapetalae</taxon>
        <taxon>Caryophyllales</taxon>
        <taxon>Caryophyllaceae</taxon>
        <taxon>Caryophylleae</taxon>
        <taxon>Saponaria</taxon>
    </lineage>
</organism>
<dbReference type="InterPro" id="IPR055411">
    <property type="entry name" value="LRR_FXL15/At3g58940/PEG3-like"/>
</dbReference>
<reference evidence="2" key="1">
    <citation type="submission" date="2024-03" db="EMBL/GenBank/DDBJ databases">
        <title>WGS assembly of Saponaria officinalis var. Norfolk2.</title>
        <authorList>
            <person name="Jenkins J."/>
            <person name="Shu S."/>
            <person name="Grimwood J."/>
            <person name="Barry K."/>
            <person name="Goodstein D."/>
            <person name="Schmutz J."/>
            <person name="Leebens-Mack J."/>
            <person name="Osbourn A."/>
        </authorList>
    </citation>
    <scope>NUCLEOTIDE SEQUENCE [LARGE SCALE GENOMIC DNA]</scope>
    <source>
        <strain evidence="2">JIC</strain>
    </source>
</reference>
<dbReference type="AlphaFoldDB" id="A0AAW1NAH6"/>
<dbReference type="Pfam" id="PF24758">
    <property type="entry name" value="LRR_At5g56370"/>
    <property type="match status" value="1"/>
</dbReference>
<sequence length="325" mass="36382">MWVTFAIDKGVKNLDFGFSSYNDILPRCVFTSQSLVILSLSGVKLEDQTQVHLGNLRKLSLLFVRGSDQAFERLISGCRSLLKLTIDKAKGLQNLNISNPSVVELFLGVEHGHIALNSPALKMLDIVYDSSSSSCLLEVTDVTSLEEVNVEIVSCYRDFFMALISQFQCVKVLSLTAYALSRLSSLKTYYPPNRLERLVLHSCWSDERCLQIIFDLVAASVKLEDLEIYSGYTRGYGSTRFNLPEISNHVMPLLKTVTLHCDENSLEGQLKLVELLLGNAIVLEELVISFKKNQMTAVEGFNFVEQVSRFEKASTNANVVFVEEA</sequence>
<dbReference type="PANTHER" id="PTHR31900:SF31">
    <property type="entry name" value="F-BOX_LRR-REPEAT PROTEIN 13-LIKE"/>
    <property type="match status" value="1"/>
</dbReference>
<keyword evidence="3" id="KW-1185">Reference proteome</keyword>
<proteinExistence type="predicted"/>
<protein>
    <recommendedName>
        <fullName evidence="1">F-box/LRR-repeat protein 15/At3g58940/PEG3-like LRR domain-containing protein</fullName>
    </recommendedName>
</protein>
<dbReference type="SUPFAM" id="SSF52047">
    <property type="entry name" value="RNI-like"/>
    <property type="match status" value="1"/>
</dbReference>
<evidence type="ECO:0000313" key="3">
    <source>
        <dbReference type="Proteomes" id="UP001443914"/>
    </source>
</evidence>
<comment type="caution">
    <text evidence="2">The sequence shown here is derived from an EMBL/GenBank/DDBJ whole genome shotgun (WGS) entry which is preliminary data.</text>
</comment>
<feature type="domain" description="F-box/LRR-repeat protein 15/At3g58940/PEG3-like LRR" evidence="1">
    <location>
        <begin position="2"/>
        <end position="127"/>
    </location>
</feature>
<dbReference type="Gene3D" id="3.80.10.10">
    <property type="entry name" value="Ribonuclease Inhibitor"/>
    <property type="match status" value="1"/>
</dbReference>
<gene>
    <name evidence="2" type="ORF">RND81_01G171300</name>
</gene>
<dbReference type="InterPro" id="IPR050232">
    <property type="entry name" value="FBL13/AtMIF1-like"/>
</dbReference>
<accession>A0AAW1NAH6</accession>
<dbReference type="EMBL" id="JBDFQZ010000001">
    <property type="protein sequence ID" value="KAK9757572.1"/>
    <property type="molecule type" value="Genomic_DNA"/>
</dbReference>
<evidence type="ECO:0000259" key="1">
    <source>
        <dbReference type="Pfam" id="PF24758"/>
    </source>
</evidence>
<name>A0AAW1NAH6_SAPOF</name>
<dbReference type="InterPro" id="IPR032675">
    <property type="entry name" value="LRR_dom_sf"/>
</dbReference>